<evidence type="ECO:0000256" key="2">
    <source>
        <dbReference type="ARBA" id="ARBA00022559"/>
    </source>
</evidence>
<gene>
    <name evidence="16" type="ORF">B4U80_08061</name>
</gene>
<sequence>LAPDSIEAAKAVEVYERTLEILRRKSESEGNVLAAKFSYENLLTTNQLNILNHLTGCLVGNRDNNLLRISDCKREWCFHKNYRTFDGSCNNVKNALWGTAQTPFFRLLPPIYEDGLFLPVGWLEDKLYNGFKKPNPREVTLEIMSTKQTTDDSHNSHMLMQWGQFLDHDMDFSLPSVSLSTFDRISVDCSRICSKLPPCFSIPMTKNDPRLSRPHLSRKMTSNAKCIELVRSSSYCGSGLTSVASGTLMHREQVNQLTSFIDGSQIYGSQGTLAIELRHKLPRDTGLMRTTVIDDKHYLPFNIDDRWPNDCHQDPRFSEFGCFLAGDVRSNEQLGLLTMHTLWVREHNRIATQLHELNGDWDGEKIFQETRKIIGAMLQHITYQHWLPHVLGPQGITELGNFRSYNESVNPSISNVFATAALRFGHTLIHPFLLRLNESYLPPMKYKSQLKLHEVFFAPHLLVREGGIDPILRGLLYLPTKRLQSDQILNSELTEHLFEMAKHVSFDLASINIQRGRDHALPGYNEWRKFCKLPVAKTFDDLSGEIKSRKLRAKLKKLYGHPDNIDLFVGGVSEDTLPGAKVGPTFRCLLIDQFRRVRDGDRFWYENGIFTEEQLLEIKKASLAKVICDSGDDTTTITKDVFVVPSKQEMLMCKTLPSMDLMKWKSNGHFSTTSCSNDQSNSNSPIPSYILNKFQSV</sequence>
<dbReference type="Pfam" id="PF03098">
    <property type="entry name" value="An_peroxidase"/>
    <property type="match status" value="1"/>
</dbReference>
<dbReference type="InterPro" id="IPR037120">
    <property type="entry name" value="Haem_peroxidase_sf_animal"/>
</dbReference>
<evidence type="ECO:0000313" key="16">
    <source>
        <dbReference type="EMBL" id="RWS25826.1"/>
    </source>
</evidence>
<evidence type="ECO:0000256" key="3">
    <source>
        <dbReference type="ARBA" id="ARBA00022617"/>
    </source>
</evidence>
<dbReference type="FunFam" id="1.10.640.10:FF:000001">
    <property type="entry name" value="Peroxidasin homolog"/>
    <property type="match status" value="1"/>
</dbReference>
<dbReference type="AlphaFoldDB" id="A0A443SE79"/>
<evidence type="ECO:0000256" key="15">
    <source>
        <dbReference type="PIRSR" id="PIRSR619791-2"/>
    </source>
</evidence>
<organism evidence="16 17">
    <name type="scientific">Leptotrombidium deliense</name>
    <dbReference type="NCBI Taxonomy" id="299467"/>
    <lineage>
        <taxon>Eukaryota</taxon>
        <taxon>Metazoa</taxon>
        <taxon>Ecdysozoa</taxon>
        <taxon>Arthropoda</taxon>
        <taxon>Chelicerata</taxon>
        <taxon>Arachnida</taxon>
        <taxon>Acari</taxon>
        <taxon>Acariformes</taxon>
        <taxon>Trombidiformes</taxon>
        <taxon>Prostigmata</taxon>
        <taxon>Anystina</taxon>
        <taxon>Parasitengona</taxon>
        <taxon>Trombiculoidea</taxon>
        <taxon>Trombiculidae</taxon>
        <taxon>Leptotrombidium</taxon>
    </lineage>
</organism>
<keyword evidence="4 15" id="KW-0479">Metal-binding</keyword>
<feature type="non-terminal residue" evidence="16">
    <location>
        <position position="1"/>
    </location>
</feature>
<evidence type="ECO:0000256" key="1">
    <source>
        <dbReference type="ARBA" id="ARBA00001970"/>
    </source>
</evidence>
<evidence type="ECO:0000256" key="12">
    <source>
        <dbReference type="ARBA" id="ARBA00048887"/>
    </source>
</evidence>
<evidence type="ECO:0000256" key="4">
    <source>
        <dbReference type="ARBA" id="ARBA00022723"/>
    </source>
</evidence>
<keyword evidence="2" id="KW-0575">Peroxidase</keyword>
<name>A0A443SE79_9ACAR</name>
<accession>A0A443SE79</accession>
<keyword evidence="17" id="KW-1185">Reference proteome</keyword>
<dbReference type="GO" id="GO:0004601">
    <property type="term" value="F:peroxidase activity"/>
    <property type="evidence" value="ECO:0007669"/>
    <property type="project" value="UniProtKB-KW"/>
</dbReference>
<comment type="caution">
    <text evidence="16">The sequence shown here is derived from an EMBL/GenBank/DDBJ whole genome shotgun (WGS) entry which is preliminary data.</text>
</comment>
<evidence type="ECO:0000256" key="6">
    <source>
        <dbReference type="ARBA" id="ARBA00023002"/>
    </source>
</evidence>
<dbReference type="STRING" id="299467.A0A443SE79"/>
<protein>
    <recommendedName>
        <fullName evidence="18">Peroxidasin-like protein</fullName>
    </recommendedName>
</protein>
<dbReference type="Proteomes" id="UP000288716">
    <property type="component" value="Unassembled WGS sequence"/>
</dbReference>
<dbReference type="InterPro" id="IPR010255">
    <property type="entry name" value="Haem_peroxidase_sf"/>
</dbReference>
<comment type="catalytic activity">
    <reaction evidence="9">
        <text>bromide + H2O2 = hypobromite + H2O</text>
        <dbReference type="Rhea" id="RHEA:66016"/>
        <dbReference type="ChEBI" id="CHEBI:15377"/>
        <dbReference type="ChEBI" id="CHEBI:15858"/>
        <dbReference type="ChEBI" id="CHEBI:16240"/>
        <dbReference type="ChEBI" id="CHEBI:29250"/>
    </reaction>
    <physiologicalReaction direction="left-to-right" evidence="9">
        <dbReference type="Rhea" id="RHEA:66017"/>
    </physiologicalReaction>
</comment>
<comment type="catalytic activity">
    <reaction evidence="13">
        <text>hypobromite + L-tyrosyl-[protein] + H(+) = 3-bromo-L-tyrosyl-[protein] + H2O</text>
        <dbReference type="Rhea" id="RHEA:69356"/>
        <dbReference type="Rhea" id="RHEA-COMP:10136"/>
        <dbReference type="Rhea" id="RHEA-COMP:17686"/>
        <dbReference type="ChEBI" id="CHEBI:15377"/>
        <dbReference type="ChEBI" id="CHEBI:15378"/>
        <dbReference type="ChEBI" id="CHEBI:29250"/>
        <dbReference type="ChEBI" id="CHEBI:46858"/>
        <dbReference type="ChEBI" id="CHEBI:183512"/>
    </reaction>
    <physiologicalReaction direction="left-to-right" evidence="13">
        <dbReference type="Rhea" id="RHEA:69357"/>
    </physiologicalReaction>
</comment>
<dbReference type="OrthoDB" id="823504at2759"/>
<evidence type="ECO:0000256" key="9">
    <source>
        <dbReference type="ARBA" id="ARBA00047544"/>
    </source>
</evidence>
<proteinExistence type="inferred from homology"/>
<evidence type="ECO:0000256" key="8">
    <source>
        <dbReference type="ARBA" id="ARBA00023157"/>
    </source>
</evidence>
<dbReference type="GO" id="GO:0006979">
    <property type="term" value="P:response to oxidative stress"/>
    <property type="evidence" value="ECO:0007669"/>
    <property type="project" value="InterPro"/>
</dbReference>
<comment type="cofactor">
    <cofactor evidence="1">
        <name>heme b</name>
        <dbReference type="ChEBI" id="CHEBI:60344"/>
    </cofactor>
</comment>
<keyword evidence="7 15" id="KW-0408">Iron</keyword>
<evidence type="ECO:0000313" key="17">
    <source>
        <dbReference type="Proteomes" id="UP000288716"/>
    </source>
</evidence>
<dbReference type="EMBL" id="NCKV01003345">
    <property type="protein sequence ID" value="RWS25826.1"/>
    <property type="molecule type" value="Genomic_DNA"/>
</dbReference>
<keyword evidence="6" id="KW-0560">Oxidoreductase</keyword>
<dbReference type="GO" id="GO:0005615">
    <property type="term" value="C:extracellular space"/>
    <property type="evidence" value="ECO:0007669"/>
    <property type="project" value="TreeGrafter"/>
</dbReference>
<comment type="catalytic activity">
    <reaction evidence="10">
        <text>L-lysyl-[collagen] + L-methionyl-[collagen] + H2O2 = [collagen]-L-lysyl-N-S-L-methionyl-[collagen] + 2 H2O + H(+)</text>
        <dbReference type="Rhea" id="RHEA:66020"/>
        <dbReference type="Rhea" id="RHEA-COMP:12751"/>
        <dbReference type="Rhea" id="RHEA-COMP:16949"/>
        <dbReference type="Rhea" id="RHEA-COMP:16951"/>
        <dbReference type="ChEBI" id="CHEBI:15377"/>
        <dbReference type="ChEBI" id="CHEBI:15378"/>
        <dbReference type="ChEBI" id="CHEBI:16044"/>
        <dbReference type="ChEBI" id="CHEBI:16240"/>
        <dbReference type="ChEBI" id="CHEBI:29969"/>
        <dbReference type="ChEBI" id="CHEBI:166867"/>
    </reaction>
    <physiologicalReaction direction="left-to-right" evidence="10">
        <dbReference type="Rhea" id="RHEA:66021"/>
    </physiologicalReaction>
</comment>
<dbReference type="PRINTS" id="PR00457">
    <property type="entry name" value="ANPEROXIDASE"/>
</dbReference>
<comment type="catalytic activity">
    <reaction evidence="12">
        <text>L-tyrosyl-[protein] + bromide + H2O2 + H(+) = 3-bromo-L-tyrosyl-[protein] + 2 H2O</text>
        <dbReference type="Rhea" id="RHEA:69360"/>
        <dbReference type="Rhea" id="RHEA-COMP:10136"/>
        <dbReference type="Rhea" id="RHEA-COMP:17686"/>
        <dbReference type="ChEBI" id="CHEBI:15377"/>
        <dbReference type="ChEBI" id="CHEBI:15378"/>
        <dbReference type="ChEBI" id="CHEBI:15858"/>
        <dbReference type="ChEBI" id="CHEBI:16240"/>
        <dbReference type="ChEBI" id="CHEBI:46858"/>
        <dbReference type="ChEBI" id="CHEBI:183512"/>
    </reaction>
    <physiologicalReaction direction="left-to-right" evidence="12">
        <dbReference type="Rhea" id="RHEA:69361"/>
    </physiologicalReaction>
</comment>
<evidence type="ECO:0000256" key="5">
    <source>
        <dbReference type="ARBA" id="ARBA00022729"/>
    </source>
</evidence>
<dbReference type="InterPro" id="IPR019791">
    <property type="entry name" value="Haem_peroxidase_animal"/>
</dbReference>
<comment type="catalytic activity">
    <reaction evidence="11">
        <text>L-lysyl-[collagen] + L-methionyl-[collagen] + hypobromite = [collagen]-L-lysyl-N-S-L-methionyl-[collagen] + bromide + H2O + H(+)</text>
        <dbReference type="Rhea" id="RHEA:66024"/>
        <dbReference type="Rhea" id="RHEA-COMP:12751"/>
        <dbReference type="Rhea" id="RHEA-COMP:16949"/>
        <dbReference type="Rhea" id="RHEA-COMP:16951"/>
        <dbReference type="ChEBI" id="CHEBI:15377"/>
        <dbReference type="ChEBI" id="CHEBI:15378"/>
        <dbReference type="ChEBI" id="CHEBI:15858"/>
        <dbReference type="ChEBI" id="CHEBI:16044"/>
        <dbReference type="ChEBI" id="CHEBI:29250"/>
        <dbReference type="ChEBI" id="CHEBI:29969"/>
        <dbReference type="ChEBI" id="CHEBI:166867"/>
    </reaction>
    <physiologicalReaction direction="left-to-right" evidence="11">
        <dbReference type="Rhea" id="RHEA:66025"/>
    </physiologicalReaction>
</comment>
<dbReference type="GO" id="GO:0046872">
    <property type="term" value="F:metal ion binding"/>
    <property type="evidence" value="ECO:0007669"/>
    <property type="project" value="UniProtKB-KW"/>
</dbReference>
<dbReference type="PANTHER" id="PTHR11475">
    <property type="entry name" value="OXIDASE/PEROXIDASE"/>
    <property type="match status" value="1"/>
</dbReference>
<evidence type="ECO:0000256" key="11">
    <source>
        <dbReference type="ARBA" id="ARBA00048396"/>
    </source>
</evidence>
<evidence type="ECO:0000256" key="7">
    <source>
        <dbReference type="ARBA" id="ARBA00023004"/>
    </source>
</evidence>
<dbReference type="PROSITE" id="PS50292">
    <property type="entry name" value="PEROXIDASE_3"/>
    <property type="match status" value="1"/>
</dbReference>
<evidence type="ECO:0000256" key="13">
    <source>
        <dbReference type="ARBA" id="ARBA00049501"/>
    </source>
</evidence>
<keyword evidence="8" id="KW-1015">Disulfide bond</keyword>
<evidence type="ECO:0000256" key="10">
    <source>
        <dbReference type="ARBA" id="ARBA00047610"/>
    </source>
</evidence>
<comment type="similarity">
    <text evidence="14">Belongs to the peroxidase family. XPO subfamily.</text>
</comment>
<reference evidence="16 17" key="1">
    <citation type="journal article" date="2018" name="Gigascience">
        <title>Genomes of trombidid mites reveal novel predicted allergens and laterally-transferred genes associated with secondary metabolism.</title>
        <authorList>
            <person name="Dong X."/>
            <person name="Chaisiri K."/>
            <person name="Xia D."/>
            <person name="Armstrong S.D."/>
            <person name="Fang Y."/>
            <person name="Donnelly M.J."/>
            <person name="Kadowaki T."/>
            <person name="McGarry J.W."/>
            <person name="Darby A.C."/>
            <person name="Makepeace B.L."/>
        </authorList>
    </citation>
    <scope>NUCLEOTIDE SEQUENCE [LARGE SCALE GENOMIC DNA]</scope>
    <source>
        <strain evidence="16">UoL-UT</strain>
    </source>
</reference>
<dbReference type="VEuPathDB" id="VectorBase:LDEU006214"/>
<dbReference type="PANTHER" id="PTHR11475:SF58">
    <property type="entry name" value="PEROXIDASIN"/>
    <property type="match status" value="1"/>
</dbReference>
<dbReference type="Gene3D" id="1.10.640.10">
    <property type="entry name" value="Haem peroxidase domain superfamily, animal type"/>
    <property type="match status" value="1"/>
</dbReference>
<keyword evidence="3 15" id="KW-0349">Heme</keyword>
<dbReference type="GO" id="GO:0020037">
    <property type="term" value="F:heme binding"/>
    <property type="evidence" value="ECO:0007669"/>
    <property type="project" value="InterPro"/>
</dbReference>
<dbReference type="SUPFAM" id="SSF48113">
    <property type="entry name" value="Heme-dependent peroxidases"/>
    <property type="match status" value="1"/>
</dbReference>
<feature type="binding site" description="axial binding residue" evidence="15">
    <location>
        <position position="426"/>
    </location>
    <ligand>
        <name>heme b</name>
        <dbReference type="ChEBI" id="CHEBI:60344"/>
    </ligand>
    <ligandPart>
        <name>Fe</name>
        <dbReference type="ChEBI" id="CHEBI:18248"/>
    </ligandPart>
</feature>
<evidence type="ECO:0000256" key="14">
    <source>
        <dbReference type="ARBA" id="ARBA00061342"/>
    </source>
</evidence>
<evidence type="ECO:0008006" key="18">
    <source>
        <dbReference type="Google" id="ProtNLM"/>
    </source>
</evidence>
<keyword evidence="5" id="KW-0732">Signal</keyword>